<dbReference type="InterPro" id="IPR055570">
    <property type="entry name" value="DUF7146"/>
</dbReference>
<comment type="caution">
    <text evidence="2">The sequence shown here is derived from an EMBL/GenBank/DDBJ whole genome shotgun (WGS) entry which is preliminary data.</text>
</comment>
<protein>
    <recommendedName>
        <fullName evidence="1">DUF7146 domain-containing protein</fullName>
    </recommendedName>
</protein>
<reference evidence="2 3" key="1">
    <citation type="submission" date="2018-08" db="EMBL/GenBank/DDBJ databases">
        <title>Genomic Encyclopedia of Type Strains, Phase IV (KMG-IV): sequencing the most valuable type-strain genomes for metagenomic binning, comparative biology and taxonomic classification.</title>
        <authorList>
            <person name="Goeker M."/>
        </authorList>
    </citation>
    <scope>NUCLEOTIDE SEQUENCE [LARGE SCALE GENOMIC DNA]</scope>
    <source>
        <strain evidence="2 3">BW863</strain>
    </source>
</reference>
<accession>A0A3D9YQZ4</accession>
<dbReference type="AlphaFoldDB" id="A0A3D9YQZ4"/>
<keyword evidence="3" id="KW-1185">Reference proteome</keyword>
<evidence type="ECO:0000259" key="1">
    <source>
        <dbReference type="Pfam" id="PF23639"/>
    </source>
</evidence>
<evidence type="ECO:0000313" key="3">
    <source>
        <dbReference type="Proteomes" id="UP000256900"/>
    </source>
</evidence>
<organism evidence="2 3">
    <name type="scientific">Methylovirgula ligni</name>
    <dbReference type="NCBI Taxonomy" id="569860"/>
    <lineage>
        <taxon>Bacteria</taxon>
        <taxon>Pseudomonadati</taxon>
        <taxon>Pseudomonadota</taxon>
        <taxon>Alphaproteobacteria</taxon>
        <taxon>Hyphomicrobiales</taxon>
        <taxon>Beijerinckiaceae</taxon>
        <taxon>Methylovirgula</taxon>
    </lineage>
</organism>
<feature type="domain" description="DUF7146" evidence="1">
    <location>
        <begin position="16"/>
        <end position="117"/>
    </location>
</feature>
<dbReference type="RefSeq" id="WP_115837821.1">
    <property type="nucleotide sequence ID" value="NZ_CP025086.1"/>
</dbReference>
<dbReference type="Pfam" id="PF23639">
    <property type="entry name" value="DUF7146"/>
    <property type="match status" value="1"/>
</dbReference>
<evidence type="ECO:0000313" key="2">
    <source>
        <dbReference type="EMBL" id="REF83272.1"/>
    </source>
</evidence>
<gene>
    <name evidence="2" type="ORF">DES32_3188</name>
</gene>
<dbReference type="Proteomes" id="UP000256900">
    <property type="component" value="Unassembled WGS sequence"/>
</dbReference>
<name>A0A3D9YQZ4_9HYPH</name>
<proteinExistence type="predicted"/>
<sequence>MNQTLHGLPPSTRARMRIKDILRRATQLADVTGATPAARYLQKLDCAGAIDLAHGDLYAVDFIQNWACGGSYFPALIAHAHCGEANAIEATFLTPDGDLARVKEPKLLLGTPLGGATVRISTDFQSSEELWIARSIETGCRAAFAGVPRNVVAGLRMDNIAQALAIEELKPKRIFLAFSLHDETPLKLKQRVEAAEALRDRGFEVRIKVVDELEGLAL</sequence>
<dbReference type="EMBL" id="QUMO01000006">
    <property type="protein sequence ID" value="REF83272.1"/>
    <property type="molecule type" value="Genomic_DNA"/>
</dbReference>